<dbReference type="SUPFAM" id="SSF56801">
    <property type="entry name" value="Acetyl-CoA synthetase-like"/>
    <property type="match status" value="1"/>
</dbReference>
<dbReference type="PROSITE" id="PS50075">
    <property type="entry name" value="CARRIER"/>
    <property type="match status" value="1"/>
</dbReference>
<dbReference type="Gene3D" id="3.40.630.30">
    <property type="match status" value="1"/>
</dbReference>
<dbReference type="Gene3D" id="3.30.300.30">
    <property type="match status" value="1"/>
</dbReference>
<comment type="caution">
    <text evidence="4">The sequence shown here is derived from an EMBL/GenBank/DDBJ whole genome shotgun (WGS) entry which is preliminary data.</text>
</comment>
<dbReference type="InterPro" id="IPR045851">
    <property type="entry name" value="AMP-bd_C_sf"/>
</dbReference>
<gene>
    <name evidence="4" type="ORF">OTU49_002633</name>
</gene>
<dbReference type="Gene3D" id="1.10.1200.10">
    <property type="entry name" value="ACP-like"/>
    <property type="match status" value="1"/>
</dbReference>
<organism evidence="4 5">
    <name type="scientific">Cherax quadricarinatus</name>
    <name type="common">Australian red claw crayfish</name>
    <dbReference type="NCBI Taxonomy" id="27406"/>
    <lineage>
        <taxon>Eukaryota</taxon>
        <taxon>Metazoa</taxon>
        <taxon>Ecdysozoa</taxon>
        <taxon>Arthropoda</taxon>
        <taxon>Crustacea</taxon>
        <taxon>Multicrustacea</taxon>
        <taxon>Malacostraca</taxon>
        <taxon>Eumalacostraca</taxon>
        <taxon>Eucarida</taxon>
        <taxon>Decapoda</taxon>
        <taxon>Pleocyemata</taxon>
        <taxon>Astacidea</taxon>
        <taxon>Parastacoidea</taxon>
        <taxon>Parastacidae</taxon>
        <taxon>Cherax</taxon>
    </lineage>
</organism>
<dbReference type="InterPro" id="IPR009081">
    <property type="entry name" value="PP-bd_ACP"/>
</dbReference>
<evidence type="ECO:0000313" key="5">
    <source>
        <dbReference type="Proteomes" id="UP001445076"/>
    </source>
</evidence>
<dbReference type="Pfam" id="PF00550">
    <property type="entry name" value="PP-binding"/>
    <property type="match status" value="1"/>
</dbReference>
<dbReference type="PANTHER" id="PTHR44845">
    <property type="entry name" value="CARRIER DOMAIN-CONTAINING PROTEIN"/>
    <property type="match status" value="1"/>
</dbReference>
<dbReference type="SUPFAM" id="SSF47336">
    <property type="entry name" value="ACP-like"/>
    <property type="match status" value="1"/>
</dbReference>
<reference evidence="4" key="2">
    <citation type="submission" date="2024-01" db="EMBL/GenBank/DDBJ databases">
        <authorList>
            <person name="He J."/>
            <person name="Wang M."/>
            <person name="Zheng J."/>
            <person name="Liu Z."/>
        </authorList>
    </citation>
    <scope>NUCLEOTIDE SEQUENCE</scope>
    <source>
        <strain evidence="4">ZL_2023a</strain>
        <tissue evidence="4">Muscle</tissue>
    </source>
</reference>
<dbReference type="Pfam" id="PF00501">
    <property type="entry name" value="AMP-binding"/>
    <property type="match status" value="1"/>
</dbReference>
<keyword evidence="1" id="KW-0596">Phosphopantetheine</keyword>
<dbReference type="EMBL" id="JARKIK010000032">
    <property type="protein sequence ID" value="KAK8740653.1"/>
    <property type="molecule type" value="Genomic_DNA"/>
</dbReference>
<feature type="domain" description="Carrier" evidence="3">
    <location>
        <begin position="572"/>
        <end position="651"/>
    </location>
</feature>
<evidence type="ECO:0000259" key="3">
    <source>
        <dbReference type="PROSITE" id="PS50075"/>
    </source>
</evidence>
<dbReference type="InterPro" id="IPR000873">
    <property type="entry name" value="AMP-dep_synth/lig_dom"/>
</dbReference>
<dbReference type="PROSITE" id="PS00012">
    <property type="entry name" value="PHOSPHOPANTETHEINE"/>
    <property type="match status" value="1"/>
</dbReference>
<keyword evidence="2" id="KW-0597">Phosphoprotein</keyword>
<dbReference type="CDD" id="cd05930">
    <property type="entry name" value="A_NRPS"/>
    <property type="match status" value="1"/>
</dbReference>
<dbReference type="PANTHER" id="PTHR44845:SF6">
    <property type="entry name" value="BETA-ALANINE-ACTIVATING ENZYME"/>
    <property type="match status" value="1"/>
</dbReference>
<dbReference type="Proteomes" id="UP001445076">
    <property type="component" value="Unassembled WGS sequence"/>
</dbReference>
<dbReference type="InterPro" id="IPR042099">
    <property type="entry name" value="ANL_N_sf"/>
</dbReference>
<evidence type="ECO:0000313" key="4">
    <source>
        <dbReference type="EMBL" id="KAK8740652.1"/>
    </source>
</evidence>
<dbReference type="Gene3D" id="3.40.50.12780">
    <property type="entry name" value="N-terminal domain of ligase-like"/>
    <property type="match status" value="1"/>
</dbReference>
<reference evidence="4 5" key="1">
    <citation type="journal article" date="2024" name="BMC Genomics">
        <title>Genome assembly of redclaw crayfish (Cherax quadricarinatus) provides insights into its immune adaptation and hypoxia tolerance.</title>
        <authorList>
            <person name="Liu Z."/>
            <person name="Zheng J."/>
            <person name="Li H."/>
            <person name="Fang K."/>
            <person name="Wang S."/>
            <person name="He J."/>
            <person name="Zhou D."/>
            <person name="Weng S."/>
            <person name="Chi M."/>
            <person name="Gu Z."/>
            <person name="He J."/>
            <person name="Li F."/>
            <person name="Wang M."/>
        </authorList>
    </citation>
    <scope>NUCLEOTIDE SEQUENCE [LARGE SCALE GENOMIC DNA]</scope>
    <source>
        <strain evidence="4">ZL_2023a</strain>
    </source>
</reference>
<dbReference type="PROSITE" id="PS00455">
    <property type="entry name" value="AMP_BINDING"/>
    <property type="match status" value="1"/>
</dbReference>
<keyword evidence="5" id="KW-1185">Reference proteome</keyword>
<accession>A0AAW0XMH5</accession>
<evidence type="ECO:0000256" key="2">
    <source>
        <dbReference type="ARBA" id="ARBA00022553"/>
    </source>
</evidence>
<dbReference type="InterPro" id="IPR036736">
    <property type="entry name" value="ACP-like_sf"/>
</dbReference>
<sequence>MSVRGESCQLPEEVLVLPRVFECVVMGHPASPAVKDAATHHSWTTYHNLNQSANKLARCILKRLVNTECYNPDGDRVVAVCMTPSSQLVTALLAIHKAGAAYLPLDVTFPESRVAHILQDARPALLLVQGEPAALQGAHTSPQLENKVPILHLEDLHSEVEEERGDDLSVGEVGASVSGSSIATILYTSGSTGVPKGVRLSHRAIFNRLSWQWKTFPYQTQEVCCFKTALTFVDSISEIFGPLLTGHQVVVVPKSITDDVEQMVEVLQQEKIGRLVLVPSLLRSILLHCASAATHSPSLQHLRLWVCSGEVFPRDLLHSFFNTFTHGQTICNFYGSTEVMGDVTYLELCNIDDAVTKLVDDKVPIGYPIRNCCIYLLNSVGEAVLEGQVGEVCAAGLSLASGYVGAALQQKFIPNKFSKDPDYSVLYRTGDFGRIVDGVVVYEGRTDSQIKIRGHRVDMNEVELAMLKVDNVDKVHVMCYRPGEVNQALVGFYTSTRSNSSSNNSQDDKLVPEKLGQKLSLLLQPYMIPQLIQIDELPLLVNGKVDRQQLLKIYEQRQDESEVEVDVSGVSEEERSVARTLLLTVARVLGPQVARSEHLSLNTSFFDIGGNSLNSVMVVTSLIDLGYSIGIGQFMKAKTLGEVASQLQKASLQEENIGDMCKPADDTDQYTCHMLDYHHKEAVISLISESFSRKGDLEMWLHTQPSDYVGMLNALYDHLVHKQLSFVLRRKGSEALVACSLNLDLRDEPPIHDVSPKLECILTFLDHCEEPAKSELPEEVGAVLHAFVMGTLYNLTPLENVNLIQKMEKENLKLAREKGFKAVFTTNTSSLTQQICEDILRYHVLHNYQVNLYVAPDGSKPFGAAPASQHAVAAVKFI</sequence>
<dbReference type="InterPro" id="IPR020845">
    <property type="entry name" value="AMP-binding_CS"/>
</dbReference>
<dbReference type="EMBL" id="JARKIK010000032">
    <property type="protein sequence ID" value="KAK8740652.1"/>
    <property type="molecule type" value="Genomic_DNA"/>
</dbReference>
<dbReference type="InterPro" id="IPR006162">
    <property type="entry name" value="Ppantetheine_attach_site"/>
</dbReference>
<dbReference type="AlphaFoldDB" id="A0AAW0XMH5"/>
<proteinExistence type="predicted"/>
<evidence type="ECO:0000256" key="1">
    <source>
        <dbReference type="ARBA" id="ARBA00022450"/>
    </source>
</evidence>
<name>A0AAW0XMH5_CHEQU</name>
<protein>
    <recommendedName>
        <fullName evidence="3">Carrier domain-containing protein</fullName>
    </recommendedName>
</protein>